<proteinExistence type="predicted"/>
<reference evidence="4" key="1">
    <citation type="journal article" date="2013" name="Science">
        <title>Comparative analysis of bat genomes provides insight into the evolution of flight and immunity.</title>
        <authorList>
            <person name="Zhang G."/>
            <person name="Cowled C."/>
            <person name="Shi Z."/>
            <person name="Huang Z."/>
            <person name="Bishop-Lilly K.A."/>
            <person name="Fang X."/>
            <person name="Wynne J.W."/>
            <person name="Xiong Z."/>
            <person name="Baker M.L."/>
            <person name="Zhao W."/>
            <person name="Tachedjian M."/>
            <person name="Zhu Y."/>
            <person name="Zhou P."/>
            <person name="Jiang X."/>
            <person name="Ng J."/>
            <person name="Yang L."/>
            <person name="Wu L."/>
            <person name="Xiao J."/>
            <person name="Feng Y."/>
            <person name="Chen Y."/>
            <person name="Sun X."/>
            <person name="Zhang Y."/>
            <person name="Marsh G.A."/>
            <person name="Crameri G."/>
            <person name="Broder C.C."/>
            <person name="Frey K.G."/>
            <person name="Wang L.F."/>
            <person name="Wang J."/>
        </authorList>
    </citation>
    <scope>NUCLEOTIDE SEQUENCE [LARGE SCALE GENOMIC DNA]</scope>
</reference>
<dbReference type="eggNOG" id="ENOG502QTUV">
    <property type="taxonomic scope" value="Eukaryota"/>
</dbReference>
<dbReference type="InParanoid" id="L5K741"/>
<dbReference type="GO" id="GO:0030368">
    <property type="term" value="F:interleukin-17 receptor activity"/>
    <property type="evidence" value="ECO:0007669"/>
    <property type="project" value="InterPro"/>
</dbReference>
<evidence type="ECO:0000313" key="4">
    <source>
        <dbReference type="Proteomes" id="UP000010552"/>
    </source>
</evidence>
<feature type="compositionally biased region" description="Pro residues" evidence="2">
    <location>
        <begin position="200"/>
        <end position="211"/>
    </location>
</feature>
<gene>
    <name evidence="3" type="ORF">PAL_GLEAN10004141</name>
</gene>
<dbReference type="EMBL" id="KB030957">
    <property type="protein sequence ID" value="ELK07524.1"/>
    <property type="molecule type" value="Genomic_DNA"/>
</dbReference>
<dbReference type="AlphaFoldDB" id="L5K741"/>
<name>L5K741_PTEAL</name>
<sequence>MPRRVLEAMALSTVMKCAPHDDGCSLLLRVHASLTLHESLRGLEACSMSLDTQQTHCHSVRVRRASRQLQAGQQLQVNFDCFEVSVAQSLYITVRTVPHFCGVQLEQQYHVEAEKLSYWVDRSRKVVLVQVPEAPEGPDYYVRLCRKWFTCVDAGAPVKVRPRPKPCTIQGQAPPHTAQTQAPPITAQTQAPPTTDTTPLRPPTPDPPTKP</sequence>
<dbReference type="STRING" id="9402.L5K741"/>
<keyword evidence="1" id="KW-0732">Signal</keyword>
<feature type="compositionally biased region" description="Low complexity" evidence="2">
    <location>
        <begin position="172"/>
        <end position="199"/>
    </location>
</feature>
<dbReference type="PANTHER" id="PTHR15583:SF10">
    <property type="entry name" value="INTERLEUKIN-17 RECEPTOR E-LIKE-RELATED"/>
    <property type="match status" value="1"/>
</dbReference>
<organism evidence="3 4">
    <name type="scientific">Pteropus alecto</name>
    <name type="common">Black flying fox</name>
    <dbReference type="NCBI Taxonomy" id="9402"/>
    <lineage>
        <taxon>Eukaryota</taxon>
        <taxon>Metazoa</taxon>
        <taxon>Chordata</taxon>
        <taxon>Craniata</taxon>
        <taxon>Vertebrata</taxon>
        <taxon>Euteleostomi</taxon>
        <taxon>Mammalia</taxon>
        <taxon>Eutheria</taxon>
        <taxon>Laurasiatheria</taxon>
        <taxon>Chiroptera</taxon>
        <taxon>Yinpterochiroptera</taxon>
        <taxon>Pteropodoidea</taxon>
        <taxon>Pteropodidae</taxon>
        <taxon>Pteropodinae</taxon>
        <taxon>Pteropus</taxon>
    </lineage>
</organism>
<feature type="region of interest" description="Disordered" evidence="2">
    <location>
        <begin position="163"/>
        <end position="211"/>
    </location>
</feature>
<dbReference type="PANTHER" id="PTHR15583">
    <property type="entry name" value="INTERLEUKIN-17 RECEPTOR"/>
    <property type="match status" value="1"/>
</dbReference>
<keyword evidence="3" id="KW-0675">Receptor</keyword>
<dbReference type="InterPro" id="IPR039465">
    <property type="entry name" value="IL-17_rcpt-like"/>
</dbReference>
<keyword evidence="4" id="KW-1185">Reference proteome</keyword>
<dbReference type="Proteomes" id="UP000010552">
    <property type="component" value="Unassembled WGS sequence"/>
</dbReference>
<evidence type="ECO:0000256" key="1">
    <source>
        <dbReference type="ARBA" id="ARBA00022729"/>
    </source>
</evidence>
<evidence type="ECO:0000313" key="3">
    <source>
        <dbReference type="EMBL" id="ELK07524.1"/>
    </source>
</evidence>
<evidence type="ECO:0000256" key="2">
    <source>
        <dbReference type="SAM" id="MobiDB-lite"/>
    </source>
</evidence>
<accession>L5K741</accession>
<protein>
    <submittedName>
        <fullName evidence="3">Putative interleukin-17 receptor E-like protein</fullName>
    </submittedName>
</protein>